<comment type="caution">
    <text evidence="7">The sequence shown here is derived from an EMBL/GenBank/DDBJ whole genome shotgun (WGS) entry which is preliminary data.</text>
</comment>
<evidence type="ECO:0000256" key="1">
    <source>
        <dbReference type="ARBA" id="ARBA00004651"/>
    </source>
</evidence>
<organism evidence="7">
    <name type="scientific">marine sediment metagenome</name>
    <dbReference type="NCBI Taxonomy" id="412755"/>
    <lineage>
        <taxon>unclassified sequences</taxon>
        <taxon>metagenomes</taxon>
        <taxon>ecological metagenomes</taxon>
    </lineage>
</organism>
<dbReference type="GO" id="GO:0043190">
    <property type="term" value="C:ATP-binding cassette (ABC) transporter complex"/>
    <property type="evidence" value="ECO:0007669"/>
    <property type="project" value="TreeGrafter"/>
</dbReference>
<dbReference type="GO" id="GO:0015920">
    <property type="term" value="P:lipopolysaccharide transport"/>
    <property type="evidence" value="ECO:0007669"/>
    <property type="project" value="TreeGrafter"/>
</dbReference>
<dbReference type="EMBL" id="BARS01052439">
    <property type="protein sequence ID" value="GAG53299.1"/>
    <property type="molecule type" value="Genomic_DNA"/>
</dbReference>
<dbReference type="InterPro" id="IPR005495">
    <property type="entry name" value="LptG/LptF_permease"/>
</dbReference>
<keyword evidence="2" id="KW-1003">Cell membrane</keyword>
<evidence type="ECO:0000256" key="2">
    <source>
        <dbReference type="ARBA" id="ARBA00022475"/>
    </source>
</evidence>
<protein>
    <recommendedName>
        <fullName evidence="8">LPS export ABC transporter permease LptG</fullName>
    </recommendedName>
</protein>
<comment type="subcellular location">
    <subcellularLocation>
        <location evidence="1">Cell membrane</location>
        <topology evidence="1">Multi-pass membrane protein</topology>
    </subcellularLocation>
</comment>
<accession>X0YBT6</accession>
<feature type="non-terminal residue" evidence="7">
    <location>
        <position position="116"/>
    </location>
</feature>
<evidence type="ECO:0000256" key="6">
    <source>
        <dbReference type="SAM" id="Phobius"/>
    </source>
</evidence>
<keyword evidence="4 6" id="KW-1133">Transmembrane helix</keyword>
<evidence type="ECO:0000313" key="7">
    <source>
        <dbReference type="EMBL" id="GAG53299.1"/>
    </source>
</evidence>
<name>X0YBT6_9ZZZZ</name>
<dbReference type="AlphaFoldDB" id="X0YBT6"/>
<evidence type="ECO:0000256" key="4">
    <source>
        <dbReference type="ARBA" id="ARBA00022989"/>
    </source>
</evidence>
<dbReference type="Pfam" id="PF03739">
    <property type="entry name" value="LptF_LptG"/>
    <property type="match status" value="1"/>
</dbReference>
<evidence type="ECO:0008006" key="8">
    <source>
        <dbReference type="Google" id="ProtNLM"/>
    </source>
</evidence>
<reference evidence="7" key="1">
    <citation type="journal article" date="2014" name="Front. Microbiol.">
        <title>High frequency of phylogenetically diverse reductive dehalogenase-homologous genes in deep subseafloor sedimentary metagenomes.</title>
        <authorList>
            <person name="Kawai M."/>
            <person name="Futagami T."/>
            <person name="Toyoda A."/>
            <person name="Takaki Y."/>
            <person name="Nishi S."/>
            <person name="Hori S."/>
            <person name="Arai W."/>
            <person name="Tsubouchi T."/>
            <person name="Morono Y."/>
            <person name="Uchiyama I."/>
            <person name="Ito T."/>
            <person name="Fujiyama A."/>
            <person name="Inagaki F."/>
            <person name="Takami H."/>
        </authorList>
    </citation>
    <scope>NUCLEOTIDE SEQUENCE</scope>
    <source>
        <strain evidence="7">Expedition CK06-06</strain>
    </source>
</reference>
<dbReference type="PANTHER" id="PTHR33529">
    <property type="entry name" value="SLR0882 PROTEIN-RELATED"/>
    <property type="match status" value="1"/>
</dbReference>
<dbReference type="PANTHER" id="PTHR33529:SF6">
    <property type="entry name" value="YJGP_YJGQ FAMILY PERMEASE"/>
    <property type="match status" value="1"/>
</dbReference>
<keyword evidence="3 6" id="KW-0812">Transmembrane</keyword>
<evidence type="ECO:0000256" key="3">
    <source>
        <dbReference type="ARBA" id="ARBA00022692"/>
    </source>
</evidence>
<sequence>MKILDRYILRNFLTSAVTWFVVFMLMRMVADLFINMDEFAKLDMRFGELVGYVATYYSYQSLAYFTELGGVIIVASAAFTLAMMNHTNELTAMLASGVSLQRVIVPIILCSVLLSG</sequence>
<evidence type="ECO:0000256" key="5">
    <source>
        <dbReference type="ARBA" id="ARBA00023136"/>
    </source>
</evidence>
<keyword evidence="5 6" id="KW-0472">Membrane</keyword>
<feature type="transmembrane region" description="Helical" evidence="6">
    <location>
        <begin position="12"/>
        <end position="34"/>
    </location>
</feature>
<gene>
    <name evidence="7" type="ORF">S01H1_77962</name>
</gene>
<proteinExistence type="predicted"/>
<feature type="transmembrane region" description="Helical" evidence="6">
    <location>
        <begin position="62"/>
        <end position="82"/>
    </location>
</feature>